<evidence type="ECO:0000313" key="1">
    <source>
        <dbReference type="EMBL" id="RZC72633.1"/>
    </source>
</evidence>
<dbReference type="EMBL" id="CM010722">
    <property type="protein sequence ID" value="RZC72633.1"/>
    <property type="molecule type" value="Genomic_DNA"/>
</dbReference>
<evidence type="ECO:0000313" key="2">
    <source>
        <dbReference type="Proteomes" id="UP000316621"/>
    </source>
</evidence>
<name>A0A4Y7KH03_PAPSO</name>
<sequence length="156" mass="18256">MTTSMATRKMFYTDSNRRDFLQRNLEGVTKLSLLEDSAKMKRSGNMIFLMTKANLEFQISELLLKTCIQHKSLKKTYQKRRGPLEGGVQDLRVKVSGAIQLVGYFVLEPSNMELFESDYPNYTPLLFKIMECFFLEVLRKTRSYAMKRLTRKLCNL</sequence>
<organism evidence="1 2">
    <name type="scientific">Papaver somniferum</name>
    <name type="common">Opium poppy</name>
    <dbReference type="NCBI Taxonomy" id="3469"/>
    <lineage>
        <taxon>Eukaryota</taxon>
        <taxon>Viridiplantae</taxon>
        <taxon>Streptophyta</taxon>
        <taxon>Embryophyta</taxon>
        <taxon>Tracheophyta</taxon>
        <taxon>Spermatophyta</taxon>
        <taxon>Magnoliopsida</taxon>
        <taxon>Ranunculales</taxon>
        <taxon>Papaveraceae</taxon>
        <taxon>Papaveroideae</taxon>
        <taxon>Papaver</taxon>
    </lineage>
</organism>
<dbReference type="AlphaFoldDB" id="A0A4Y7KH03"/>
<dbReference type="Gramene" id="RZC72633">
    <property type="protein sequence ID" value="RZC72633"/>
    <property type="gene ID" value="C5167_048116"/>
</dbReference>
<reference evidence="1 2" key="1">
    <citation type="journal article" date="2018" name="Science">
        <title>The opium poppy genome and morphinan production.</title>
        <authorList>
            <person name="Guo L."/>
            <person name="Winzer T."/>
            <person name="Yang X."/>
            <person name="Li Y."/>
            <person name="Ning Z."/>
            <person name="He Z."/>
            <person name="Teodor R."/>
            <person name="Lu Y."/>
            <person name="Bowser T.A."/>
            <person name="Graham I.A."/>
            <person name="Ye K."/>
        </authorList>
    </citation>
    <scope>NUCLEOTIDE SEQUENCE [LARGE SCALE GENOMIC DNA]</scope>
    <source>
        <strain evidence="2">cv. HN1</strain>
        <tissue evidence="1">Leaves</tissue>
    </source>
</reference>
<accession>A0A4Y7KH03</accession>
<proteinExistence type="predicted"/>
<dbReference type="Proteomes" id="UP000316621">
    <property type="component" value="Chromosome 8"/>
</dbReference>
<gene>
    <name evidence="1" type="ORF">C5167_048116</name>
</gene>
<keyword evidence="2" id="KW-1185">Reference proteome</keyword>
<protein>
    <submittedName>
        <fullName evidence="1">Uncharacterized protein</fullName>
    </submittedName>
</protein>